<dbReference type="EMBL" id="MLJW01000292">
    <property type="protein sequence ID" value="OIQ90429.1"/>
    <property type="molecule type" value="Genomic_DNA"/>
</dbReference>
<proteinExistence type="predicted"/>
<name>A0A1J5RQT1_9ZZZZ</name>
<protein>
    <submittedName>
        <fullName evidence="1">Uncharacterized protein</fullName>
    </submittedName>
</protein>
<organism evidence="1">
    <name type="scientific">mine drainage metagenome</name>
    <dbReference type="NCBI Taxonomy" id="410659"/>
    <lineage>
        <taxon>unclassified sequences</taxon>
        <taxon>metagenomes</taxon>
        <taxon>ecological metagenomes</taxon>
    </lineage>
</organism>
<sequence length="376" mass="42338">MKTKKCILTEVILTEENDSKAHVLPSALGGRFKPKGILSNAANEILNDKFDLPLIRTLHPFMALLGGARDRGENTPTRMTDKYGQSYFVVFGKSLELTEPKFKEEKSDNGTTYQITARNMKEARTLLGIVKKNHPEFDIEDALQQAVVKESYVDGMLHINLNIGANVFFPAAFAMASIFAASKQMKTHPEFIQYVQSFEAETPLNEPENTRVVAVMPPDTFYWSPSQTWFKVTSEISHVLIYFADPQRNKAFFYVELFNLPGVAVVLPYDGSLTETHTYGVDVISGVEVEVEVDTQFLQANCWQPTHSNGDTELFELSKSKIEKILSVVHARSQNHAIGKIIEKELGPPDGRQFTKEDIGKISQKIAEFMVRQIVR</sequence>
<evidence type="ECO:0000313" key="1">
    <source>
        <dbReference type="EMBL" id="OIQ90429.1"/>
    </source>
</evidence>
<dbReference type="AlphaFoldDB" id="A0A1J5RQT1"/>
<gene>
    <name evidence="1" type="ORF">GALL_276630</name>
</gene>
<accession>A0A1J5RQT1</accession>
<comment type="caution">
    <text evidence="1">The sequence shown here is derived from an EMBL/GenBank/DDBJ whole genome shotgun (WGS) entry which is preliminary data.</text>
</comment>
<reference evidence="1" key="1">
    <citation type="submission" date="2016-10" db="EMBL/GenBank/DDBJ databases">
        <title>Sequence of Gallionella enrichment culture.</title>
        <authorList>
            <person name="Poehlein A."/>
            <person name="Muehling M."/>
            <person name="Daniel R."/>
        </authorList>
    </citation>
    <scope>NUCLEOTIDE SEQUENCE</scope>
</reference>